<dbReference type="GO" id="GO:0006412">
    <property type="term" value="P:translation"/>
    <property type="evidence" value="ECO:0007669"/>
    <property type="project" value="UniProtKB-UniRule"/>
</dbReference>
<sequence length="167" mass="19107">MAVRPLIFTGHPTLKKIAEPVSDFNTPELNTLTADLIETMHANHGAGLAAPQIDVSLRVLVFEISANPRYPAIDNIPLTTLINPGFEAVGNQLVEDWEGCLSIPHMRGLVRRYEHIRYWGYSPQGERIEREVSGWHARVFQHEYDHLDGILYPQRMHDLKEWHYSGD</sequence>
<keyword evidence="5 6" id="KW-0408">Iron</keyword>
<dbReference type="PANTHER" id="PTHR10458:SF20">
    <property type="entry name" value="PEPTIDE DEFORMYLASE 1"/>
    <property type="match status" value="1"/>
</dbReference>
<dbReference type="InterPro" id="IPR023635">
    <property type="entry name" value="Peptide_deformylase"/>
</dbReference>
<dbReference type="Proteomes" id="UP000029558">
    <property type="component" value="Chromosome"/>
</dbReference>
<reference evidence="7 8" key="1">
    <citation type="journal article" date="2014" name="Genome Announc.">
        <title>Comparative Genome Analysis of Two Isolates of the Fish Pathogen Piscirickettsia salmonis from Different Hosts Reveals Major Differences in Virulence-Associated Secretion Systems.</title>
        <authorList>
            <person name="Bohle H."/>
            <person name="Henriquez P."/>
            <person name="Grothusen H."/>
            <person name="Navas E."/>
            <person name="Sandoval A."/>
            <person name="Bustamante F."/>
            <person name="Bustos P."/>
            <person name="Mancilla M."/>
        </authorList>
    </citation>
    <scope>NUCLEOTIDE SEQUENCE [LARGE SCALE GENOMIC DNA]</scope>
    <source>
        <strain evidence="8">B1-32597</strain>
    </source>
</reference>
<dbReference type="OrthoDB" id="9804313at2"/>
<evidence type="ECO:0000313" key="8">
    <source>
        <dbReference type="Proteomes" id="UP000029558"/>
    </source>
</evidence>
<dbReference type="PANTHER" id="PTHR10458">
    <property type="entry name" value="PEPTIDE DEFORMYLASE"/>
    <property type="match status" value="1"/>
</dbReference>
<dbReference type="EMBL" id="CP012508">
    <property type="protein sequence ID" value="ALB23723.1"/>
    <property type="molecule type" value="Genomic_DNA"/>
</dbReference>
<evidence type="ECO:0000256" key="3">
    <source>
        <dbReference type="ARBA" id="ARBA00022801"/>
    </source>
</evidence>
<organism evidence="7 8">
    <name type="scientific">Piscirickettsia salmonis</name>
    <dbReference type="NCBI Taxonomy" id="1238"/>
    <lineage>
        <taxon>Bacteria</taxon>
        <taxon>Pseudomonadati</taxon>
        <taxon>Pseudomonadota</taxon>
        <taxon>Gammaproteobacteria</taxon>
        <taxon>Thiotrichales</taxon>
        <taxon>Piscirickettsiaceae</taxon>
        <taxon>Piscirickettsia</taxon>
    </lineage>
</organism>
<name>A0A1L6TE77_PISSA</name>
<dbReference type="NCBIfam" id="TIGR00079">
    <property type="entry name" value="pept_deformyl"/>
    <property type="match status" value="1"/>
</dbReference>
<feature type="binding site" evidence="6">
    <location>
        <position position="146"/>
    </location>
    <ligand>
        <name>Fe cation</name>
        <dbReference type="ChEBI" id="CHEBI:24875"/>
    </ligand>
</feature>
<dbReference type="PIRSF" id="PIRSF004749">
    <property type="entry name" value="Pep_def"/>
    <property type="match status" value="1"/>
</dbReference>
<dbReference type="InterPro" id="IPR036821">
    <property type="entry name" value="Peptide_deformylase_sf"/>
</dbReference>
<comment type="cofactor">
    <cofactor evidence="6">
        <name>Fe(2+)</name>
        <dbReference type="ChEBI" id="CHEBI:29033"/>
    </cofactor>
    <text evidence="6">Binds 1 Fe(2+) ion.</text>
</comment>
<accession>A0A1L6TE77</accession>
<dbReference type="CDD" id="cd00487">
    <property type="entry name" value="Pep_deformylase"/>
    <property type="match status" value="1"/>
</dbReference>
<comment type="catalytic activity">
    <reaction evidence="6">
        <text>N-terminal N-formyl-L-methionyl-[peptide] + H2O = N-terminal L-methionyl-[peptide] + formate</text>
        <dbReference type="Rhea" id="RHEA:24420"/>
        <dbReference type="Rhea" id="RHEA-COMP:10639"/>
        <dbReference type="Rhea" id="RHEA-COMP:10640"/>
        <dbReference type="ChEBI" id="CHEBI:15377"/>
        <dbReference type="ChEBI" id="CHEBI:15740"/>
        <dbReference type="ChEBI" id="CHEBI:49298"/>
        <dbReference type="ChEBI" id="CHEBI:64731"/>
        <dbReference type="EC" id="3.5.1.88"/>
    </reaction>
</comment>
<evidence type="ECO:0000256" key="4">
    <source>
        <dbReference type="ARBA" id="ARBA00022917"/>
    </source>
</evidence>
<dbReference type="SUPFAM" id="SSF56420">
    <property type="entry name" value="Peptide deformylase"/>
    <property type="match status" value="1"/>
</dbReference>
<keyword evidence="3 6" id="KW-0378">Hydrolase</keyword>
<evidence type="ECO:0000256" key="2">
    <source>
        <dbReference type="ARBA" id="ARBA00022723"/>
    </source>
</evidence>
<dbReference type="PRINTS" id="PR01576">
    <property type="entry name" value="PDEFORMYLASE"/>
</dbReference>
<dbReference type="GO" id="GO:0042586">
    <property type="term" value="F:peptide deformylase activity"/>
    <property type="evidence" value="ECO:0007669"/>
    <property type="project" value="UniProtKB-UniRule"/>
</dbReference>
<dbReference type="Gene3D" id="3.90.45.10">
    <property type="entry name" value="Peptide deformylase"/>
    <property type="match status" value="1"/>
</dbReference>
<feature type="active site" evidence="6">
    <location>
        <position position="143"/>
    </location>
</feature>
<evidence type="ECO:0000256" key="5">
    <source>
        <dbReference type="ARBA" id="ARBA00023004"/>
    </source>
</evidence>
<evidence type="ECO:0000313" key="7">
    <source>
        <dbReference type="EMBL" id="ALB23723.1"/>
    </source>
</evidence>
<dbReference type="RefSeq" id="WP_027242610.1">
    <property type="nucleotide sequence ID" value="NZ_CP012508.1"/>
</dbReference>
<dbReference type="FunFam" id="3.90.45.10:FF:000003">
    <property type="entry name" value="Peptide deformylase"/>
    <property type="match status" value="1"/>
</dbReference>
<dbReference type="AlphaFoldDB" id="A0A1L6TE77"/>
<protein>
    <recommendedName>
        <fullName evidence="6">Peptide deformylase</fullName>
        <shortName evidence="6">PDF</shortName>
        <ecNumber evidence="6">3.5.1.88</ecNumber>
    </recommendedName>
    <alternativeName>
        <fullName evidence="6">Polypeptide deformylase</fullName>
    </alternativeName>
</protein>
<feature type="binding site" evidence="6">
    <location>
        <position position="100"/>
    </location>
    <ligand>
        <name>Fe cation</name>
        <dbReference type="ChEBI" id="CHEBI:24875"/>
    </ligand>
</feature>
<evidence type="ECO:0000256" key="1">
    <source>
        <dbReference type="ARBA" id="ARBA00010759"/>
    </source>
</evidence>
<dbReference type="EC" id="3.5.1.88" evidence="6"/>
<dbReference type="Pfam" id="PF01327">
    <property type="entry name" value="Pep_deformylase"/>
    <property type="match status" value="1"/>
</dbReference>
<keyword evidence="2 6" id="KW-0479">Metal-binding</keyword>
<dbReference type="HAMAP" id="MF_00163">
    <property type="entry name" value="Pep_deformylase"/>
    <property type="match status" value="1"/>
</dbReference>
<feature type="binding site" evidence="6">
    <location>
        <position position="142"/>
    </location>
    <ligand>
        <name>Fe cation</name>
        <dbReference type="ChEBI" id="CHEBI:24875"/>
    </ligand>
</feature>
<proteinExistence type="inferred from homology"/>
<dbReference type="GO" id="GO:0046872">
    <property type="term" value="F:metal ion binding"/>
    <property type="evidence" value="ECO:0007669"/>
    <property type="project" value="UniProtKB-KW"/>
</dbReference>
<comment type="similarity">
    <text evidence="1 6">Belongs to the polypeptide deformylase family.</text>
</comment>
<evidence type="ECO:0000256" key="6">
    <source>
        <dbReference type="HAMAP-Rule" id="MF_00163"/>
    </source>
</evidence>
<gene>
    <name evidence="6" type="primary">def</name>
    <name evidence="7" type="ORF">KU39_2547</name>
</gene>
<dbReference type="NCBIfam" id="NF001159">
    <property type="entry name" value="PRK00150.1-3"/>
    <property type="match status" value="1"/>
</dbReference>
<comment type="function">
    <text evidence="6">Removes the formyl group from the N-terminal Met of newly synthesized proteins. Requires at least a dipeptide for an efficient rate of reaction. N-terminal L-methionine is a prerequisite for activity but the enzyme has broad specificity at other positions.</text>
</comment>
<keyword evidence="4 6" id="KW-0648">Protein biosynthesis</keyword>